<proteinExistence type="predicted"/>
<dbReference type="InterPro" id="IPR043519">
    <property type="entry name" value="NT_sf"/>
</dbReference>
<dbReference type="GO" id="GO:0016779">
    <property type="term" value="F:nucleotidyltransferase activity"/>
    <property type="evidence" value="ECO:0007669"/>
    <property type="project" value="InterPro"/>
</dbReference>
<evidence type="ECO:0000313" key="2">
    <source>
        <dbReference type="EMBL" id="SVC06839.1"/>
    </source>
</evidence>
<dbReference type="Pfam" id="PF01909">
    <property type="entry name" value="NTP_transf_2"/>
    <property type="match status" value="1"/>
</dbReference>
<protein>
    <recommendedName>
        <fullName evidence="1">Polymerase nucleotidyl transferase domain-containing protein</fullName>
    </recommendedName>
</protein>
<sequence>MRLKATTQNTIRDTILKLDSKATVILFGSRTSDSTKGGDIDLLVISETLTGRDLRKIKIHLQDQLGMQRFDIVLTTSDLSDPFAKMAFEEGISL</sequence>
<evidence type="ECO:0000259" key="1">
    <source>
        <dbReference type="Pfam" id="PF01909"/>
    </source>
</evidence>
<dbReference type="SUPFAM" id="SSF81301">
    <property type="entry name" value="Nucleotidyltransferase"/>
    <property type="match status" value="1"/>
</dbReference>
<dbReference type="Gene3D" id="3.30.460.10">
    <property type="entry name" value="Beta Polymerase, domain 2"/>
    <property type="match status" value="1"/>
</dbReference>
<reference evidence="2" key="1">
    <citation type="submission" date="2018-05" db="EMBL/GenBank/DDBJ databases">
        <authorList>
            <person name="Lanie J.A."/>
            <person name="Ng W.-L."/>
            <person name="Kazmierczak K.M."/>
            <person name="Andrzejewski T.M."/>
            <person name="Davidsen T.M."/>
            <person name="Wayne K.J."/>
            <person name="Tettelin H."/>
            <person name="Glass J.I."/>
            <person name="Rusch D."/>
            <person name="Podicherti R."/>
            <person name="Tsui H.-C.T."/>
            <person name="Winkler M.E."/>
        </authorList>
    </citation>
    <scope>NUCLEOTIDE SEQUENCE</scope>
</reference>
<dbReference type="InterPro" id="IPR002934">
    <property type="entry name" value="Polymerase_NTP_transf_dom"/>
</dbReference>
<name>A0A382J5E6_9ZZZZ</name>
<dbReference type="CDD" id="cd05403">
    <property type="entry name" value="NT_KNTase_like"/>
    <property type="match status" value="1"/>
</dbReference>
<dbReference type="AlphaFoldDB" id="A0A382J5E6"/>
<organism evidence="2">
    <name type="scientific">marine metagenome</name>
    <dbReference type="NCBI Taxonomy" id="408172"/>
    <lineage>
        <taxon>unclassified sequences</taxon>
        <taxon>metagenomes</taxon>
        <taxon>ecological metagenomes</taxon>
    </lineage>
</organism>
<gene>
    <name evidence="2" type="ORF">METZ01_LOCUS259693</name>
</gene>
<accession>A0A382J5E6</accession>
<dbReference type="EMBL" id="UINC01071716">
    <property type="protein sequence ID" value="SVC06839.1"/>
    <property type="molecule type" value="Genomic_DNA"/>
</dbReference>
<feature type="domain" description="Polymerase nucleotidyl transferase" evidence="1">
    <location>
        <begin position="11"/>
        <end position="90"/>
    </location>
</feature>